<evidence type="ECO:0000256" key="1">
    <source>
        <dbReference type="SAM" id="Phobius"/>
    </source>
</evidence>
<dbReference type="EMBL" id="BAABIA010000003">
    <property type="protein sequence ID" value="GAA5137482.1"/>
    <property type="molecule type" value="Genomic_DNA"/>
</dbReference>
<name>A0ABP9P0Z9_9BACT</name>
<evidence type="ECO:0000313" key="2">
    <source>
        <dbReference type="EMBL" id="GAA5137482.1"/>
    </source>
</evidence>
<protein>
    <submittedName>
        <fullName evidence="2">Uncharacterized protein</fullName>
    </submittedName>
</protein>
<feature type="transmembrane region" description="Helical" evidence="1">
    <location>
        <begin position="57"/>
        <end position="78"/>
    </location>
</feature>
<sequence length="96" mass="10987">MTTATRIHFGDSFELREKLFFMHRQCQALRFAFLCALMSTVCAVAGFLIHYNQMSPLWLGLAALGTLVWICAAVLFYVMPSLQELNQRAEEESENH</sequence>
<organism evidence="2 3">
    <name type="scientific">Prosthecobacter algae</name>
    <dbReference type="NCBI Taxonomy" id="1144682"/>
    <lineage>
        <taxon>Bacteria</taxon>
        <taxon>Pseudomonadati</taxon>
        <taxon>Verrucomicrobiota</taxon>
        <taxon>Verrucomicrobiia</taxon>
        <taxon>Verrucomicrobiales</taxon>
        <taxon>Verrucomicrobiaceae</taxon>
        <taxon>Prosthecobacter</taxon>
    </lineage>
</organism>
<feature type="transmembrane region" description="Helical" evidence="1">
    <location>
        <begin position="28"/>
        <end position="51"/>
    </location>
</feature>
<keyword evidence="1" id="KW-0812">Transmembrane</keyword>
<keyword evidence="3" id="KW-1185">Reference proteome</keyword>
<reference evidence="3" key="1">
    <citation type="journal article" date="2019" name="Int. J. Syst. Evol. Microbiol.">
        <title>The Global Catalogue of Microorganisms (GCM) 10K type strain sequencing project: providing services to taxonomists for standard genome sequencing and annotation.</title>
        <authorList>
            <consortium name="The Broad Institute Genomics Platform"/>
            <consortium name="The Broad Institute Genome Sequencing Center for Infectious Disease"/>
            <person name="Wu L."/>
            <person name="Ma J."/>
        </authorList>
    </citation>
    <scope>NUCLEOTIDE SEQUENCE [LARGE SCALE GENOMIC DNA]</scope>
    <source>
        <strain evidence="3">JCM 18053</strain>
    </source>
</reference>
<proteinExistence type="predicted"/>
<evidence type="ECO:0000313" key="3">
    <source>
        <dbReference type="Proteomes" id="UP001499852"/>
    </source>
</evidence>
<dbReference type="Proteomes" id="UP001499852">
    <property type="component" value="Unassembled WGS sequence"/>
</dbReference>
<comment type="caution">
    <text evidence="2">The sequence shown here is derived from an EMBL/GenBank/DDBJ whole genome shotgun (WGS) entry which is preliminary data.</text>
</comment>
<keyword evidence="1" id="KW-0472">Membrane</keyword>
<gene>
    <name evidence="2" type="ORF">GCM10023213_14260</name>
</gene>
<keyword evidence="1" id="KW-1133">Transmembrane helix</keyword>
<dbReference type="RefSeq" id="WP_345735687.1">
    <property type="nucleotide sequence ID" value="NZ_BAABIA010000003.1"/>
</dbReference>
<accession>A0ABP9P0Z9</accession>